<evidence type="ECO:0008006" key="3">
    <source>
        <dbReference type="Google" id="ProtNLM"/>
    </source>
</evidence>
<sequence length="210" mass="21772">MKVFSTAALEALEAGGAIVTGAVQIVTAPNPVQVWGGFGVLTLGDLVFQGIGDRGLAQVSAGALGGAAQETTLTLSGLEPAVLALLDQTAIRNAPTVIWRLLFDRNGQTLLDAKVFTRGRLDQLVSDETVGGEATLSAMIEGAARGLGRFRGRMRSAADQQLNAPGDDGFKAVSYAGTKTIYWGGKIPSTVTSVTYPAVVAGGYLDKFQE</sequence>
<dbReference type="Proteomes" id="UP000217311">
    <property type="component" value="Chromosome"/>
</dbReference>
<evidence type="ECO:0000313" key="1">
    <source>
        <dbReference type="EMBL" id="ATC34112.1"/>
    </source>
</evidence>
<reference evidence="2" key="1">
    <citation type="submission" date="2017-09" db="EMBL/GenBank/DDBJ databases">
        <title>Genome evolution observed in wild isolates of Caulobacter crescentus.</title>
        <authorList>
            <person name="Ely B."/>
            <person name="Wilson K."/>
            <person name="Scott D."/>
        </authorList>
    </citation>
    <scope>NUCLEOTIDE SEQUENCE [LARGE SCALE GENOMIC DNA]</scope>
    <source>
        <strain evidence="2">CB13b1a</strain>
    </source>
</reference>
<dbReference type="AlphaFoldDB" id="A0A290MW45"/>
<accession>A0A290MW45</accession>
<dbReference type="RefSeq" id="WP_096053462.1">
    <property type="nucleotide sequence ID" value="NZ_CP023315.3"/>
</dbReference>
<dbReference type="EMBL" id="CP023315">
    <property type="protein sequence ID" value="ATC34112.1"/>
    <property type="molecule type" value="Genomic_DNA"/>
</dbReference>
<organism evidence="1 2">
    <name type="scientific">Caulobacter vibrioides</name>
    <name type="common">Caulobacter crescentus</name>
    <dbReference type="NCBI Taxonomy" id="155892"/>
    <lineage>
        <taxon>Bacteria</taxon>
        <taxon>Pseudomonadati</taxon>
        <taxon>Pseudomonadota</taxon>
        <taxon>Alphaproteobacteria</taxon>
        <taxon>Caulobacterales</taxon>
        <taxon>Caulobacteraceae</taxon>
        <taxon>Caulobacter</taxon>
    </lineage>
</organism>
<name>A0A290MW45_CAUVI</name>
<evidence type="ECO:0000313" key="2">
    <source>
        <dbReference type="Proteomes" id="UP000217311"/>
    </source>
</evidence>
<protein>
    <recommendedName>
        <fullName evidence="3">DUF2163 domain-containing protein</fullName>
    </recommendedName>
</protein>
<proteinExistence type="predicted"/>
<gene>
    <name evidence="1" type="ORF">CA606_18230</name>
</gene>